<dbReference type="Proteomes" id="UP000321157">
    <property type="component" value="Unassembled WGS sequence"/>
</dbReference>
<reference evidence="1 2" key="1">
    <citation type="submission" date="2019-07" db="EMBL/GenBank/DDBJ databases">
        <title>Whole genome shotgun sequence of Aneurinibacillus danicus NBRC 102444.</title>
        <authorList>
            <person name="Hosoyama A."/>
            <person name="Uohara A."/>
            <person name="Ohji S."/>
            <person name="Ichikawa N."/>
        </authorList>
    </citation>
    <scope>NUCLEOTIDE SEQUENCE [LARGE SCALE GENOMIC DNA]</scope>
    <source>
        <strain evidence="1 2">NBRC 102444</strain>
    </source>
</reference>
<organism evidence="1 2">
    <name type="scientific">Aneurinibacillus danicus</name>
    <dbReference type="NCBI Taxonomy" id="267746"/>
    <lineage>
        <taxon>Bacteria</taxon>
        <taxon>Bacillati</taxon>
        <taxon>Bacillota</taxon>
        <taxon>Bacilli</taxon>
        <taxon>Bacillales</taxon>
        <taxon>Paenibacillaceae</taxon>
        <taxon>Aneurinibacillus group</taxon>
        <taxon>Aneurinibacillus</taxon>
    </lineage>
</organism>
<dbReference type="EMBL" id="BJXX01000161">
    <property type="protein sequence ID" value="GEN35965.1"/>
    <property type="molecule type" value="Genomic_DNA"/>
</dbReference>
<comment type="caution">
    <text evidence="1">The sequence shown here is derived from an EMBL/GenBank/DDBJ whole genome shotgun (WGS) entry which is preliminary data.</text>
</comment>
<dbReference type="SUPFAM" id="SSF55781">
    <property type="entry name" value="GAF domain-like"/>
    <property type="match status" value="1"/>
</dbReference>
<dbReference type="OrthoDB" id="2678684at2"/>
<proteinExistence type="predicted"/>
<dbReference type="RefSeq" id="WP_146811467.1">
    <property type="nucleotide sequence ID" value="NZ_BJXX01000161.1"/>
</dbReference>
<sequence>MATSTAIASLETLVVIHRSSNLDEIYTQLISNFKRVPYFDWIGVYIKEGTNMVLKAASNEPEPVSLARLSIIQIPMRVNKELIGNITVMTQPSQPIDESDYLALAKTAEELGKKVALLDT</sequence>
<protein>
    <recommendedName>
        <fullName evidence="3">GAF domain-containing protein</fullName>
    </recommendedName>
</protein>
<gene>
    <name evidence="1" type="ORF">ADA01nite_34250</name>
</gene>
<evidence type="ECO:0008006" key="3">
    <source>
        <dbReference type="Google" id="ProtNLM"/>
    </source>
</evidence>
<dbReference type="AlphaFoldDB" id="A0A511VAM0"/>
<name>A0A511VAM0_9BACL</name>
<evidence type="ECO:0000313" key="1">
    <source>
        <dbReference type="EMBL" id="GEN35965.1"/>
    </source>
</evidence>
<accession>A0A511VAM0</accession>
<keyword evidence="2" id="KW-1185">Reference proteome</keyword>
<evidence type="ECO:0000313" key="2">
    <source>
        <dbReference type="Proteomes" id="UP000321157"/>
    </source>
</evidence>